<dbReference type="AlphaFoldDB" id="A0A8S0WL06"/>
<sequence>MAFDPKLDKKTLASLKCMRDVSRAYVYDLRHYTAETRWGPFNSDGSVNWTHVEHLINVVALNVQELPGSWALTRPPSCVDPPRISCALARRQISSTDWAGVEGTWRRYVCFMDYRDLFAFNFTDLADGPRQPKFFKDPRFREATRLIEVKIHLVPTTEIRFIRSSDLRPDEHDHYPPLCFIGSSKGVNGNEAQVEGYVRMGKDGIARWYLQTSIYDDHPQWSSSGVQIGGLGSAMGVVGVWTTTHHDQDDPVGPFWLWKVEDNSPTHLMEYT</sequence>
<evidence type="ECO:0000313" key="1">
    <source>
        <dbReference type="EMBL" id="CAA7259972.1"/>
    </source>
</evidence>
<dbReference type="Proteomes" id="UP000467700">
    <property type="component" value="Unassembled WGS sequence"/>
</dbReference>
<dbReference type="EMBL" id="CACVBS010000028">
    <property type="protein sequence ID" value="CAA7259972.1"/>
    <property type="molecule type" value="Genomic_DNA"/>
</dbReference>
<organism evidence="1 2">
    <name type="scientific">Cyclocybe aegerita</name>
    <name type="common">Black poplar mushroom</name>
    <name type="synonym">Agrocybe aegerita</name>
    <dbReference type="NCBI Taxonomy" id="1973307"/>
    <lineage>
        <taxon>Eukaryota</taxon>
        <taxon>Fungi</taxon>
        <taxon>Dikarya</taxon>
        <taxon>Basidiomycota</taxon>
        <taxon>Agaricomycotina</taxon>
        <taxon>Agaricomycetes</taxon>
        <taxon>Agaricomycetidae</taxon>
        <taxon>Agaricales</taxon>
        <taxon>Agaricineae</taxon>
        <taxon>Bolbitiaceae</taxon>
        <taxon>Cyclocybe</taxon>
    </lineage>
</organism>
<keyword evidence="2" id="KW-1185">Reference proteome</keyword>
<accession>A0A8S0WL06</accession>
<evidence type="ECO:0000313" key="2">
    <source>
        <dbReference type="Proteomes" id="UP000467700"/>
    </source>
</evidence>
<comment type="caution">
    <text evidence="1">The sequence shown here is derived from an EMBL/GenBank/DDBJ whole genome shotgun (WGS) entry which is preliminary data.</text>
</comment>
<reference evidence="1 2" key="1">
    <citation type="submission" date="2020-01" db="EMBL/GenBank/DDBJ databases">
        <authorList>
            <person name="Gupta K D."/>
        </authorList>
    </citation>
    <scope>NUCLEOTIDE SEQUENCE [LARGE SCALE GENOMIC DNA]</scope>
</reference>
<gene>
    <name evidence="1" type="ORF">AAE3_LOCUS2151</name>
</gene>
<name>A0A8S0WL06_CYCAE</name>
<proteinExistence type="predicted"/>
<dbReference type="OrthoDB" id="3226064at2759"/>
<protein>
    <submittedName>
        <fullName evidence="1">Uncharacterized protein</fullName>
    </submittedName>
</protein>